<reference evidence="1" key="1">
    <citation type="submission" date="2021-01" db="EMBL/GenBank/DDBJ databases">
        <authorList>
            <person name="Sun Q."/>
        </authorList>
    </citation>
    <scope>NUCLEOTIDE SEQUENCE</scope>
    <source>
        <strain evidence="1">YIM B02566</strain>
    </source>
</reference>
<sequence length="466" mass="48121">MTHPTAIPASSQSLRAGALGTPAIVFLVTSAAAPMAAIAGSGSLAMLLGNGAGAAGAYVLAALCLIVFSVGYTAMARHVPEAGGFFSFTLRAAGRVPAGATAYLAFVGYNALQIGIYGLFGAACEMLVTAETGLALPWWVYSVIALPVVGALGYRQIDVSAKVLGVLVLLEFIVVGFLDLVIVGKGGPAGAFTLAPLAPEYVMGGSLAIALLFAFSTFVGFEATTIYSEEAKNPETTIPRATYLSVLLIGVFYAFTALCMINGGGLGNIGNVLGGMNDPTDFLFVLGNDYLGPSFTRLMRVLFVTSVFASLLAFHNNVARYAFVLARHRLLPEALYRTHAAHQSPHLGSLLQSAIGAVVLLAFILAGAHPILALFSWLINTGTLAIVAAMTVTSFAIALFFSRRQDGNRMTTVVLPVIAGLVLAIIGGLAALRFDILVGTGGLLAVVLPLLVLVTAAVGALIGARR</sequence>
<accession>A0ACC5QZS4</accession>
<proteinExistence type="predicted"/>
<keyword evidence="2" id="KW-1185">Reference proteome</keyword>
<gene>
    <name evidence="1" type="ORF">JHL16_06095</name>
</gene>
<comment type="caution">
    <text evidence="1">The sequence shown here is derived from an EMBL/GenBank/DDBJ whole genome shotgun (WGS) entry which is preliminary data.</text>
</comment>
<evidence type="ECO:0000313" key="2">
    <source>
        <dbReference type="Proteomes" id="UP000616151"/>
    </source>
</evidence>
<organism evidence="1 2">
    <name type="scientific">Taklimakanibacter albus</name>
    <dbReference type="NCBI Taxonomy" id="2800327"/>
    <lineage>
        <taxon>Bacteria</taxon>
        <taxon>Pseudomonadati</taxon>
        <taxon>Pseudomonadota</taxon>
        <taxon>Alphaproteobacteria</taxon>
        <taxon>Hyphomicrobiales</taxon>
        <taxon>Aestuariivirgaceae</taxon>
        <taxon>Taklimakanibacter</taxon>
    </lineage>
</organism>
<name>A0ACC5QZS4_9HYPH</name>
<evidence type="ECO:0000313" key="1">
    <source>
        <dbReference type="EMBL" id="MBK1865916.1"/>
    </source>
</evidence>
<dbReference type="EMBL" id="JAENHL010000006">
    <property type="protein sequence ID" value="MBK1865916.1"/>
    <property type="molecule type" value="Genomic_DNA"/>
</dbReference>
<protein>
    <submittedName>
        <fullName evidence="1">APC family permease</fullName>
    </submittedName>
</protein>
<dbReference type="Proteomes" id="UP000616151">
    <property type="component" value="Unassembled WGS sequence"/>
</dbReference>